<dbReference type="Gene3D" id="2.60.120.1540">
    <property type="match status" value="1"/>
</dbReference>
<dbReference type="SUPFAM" id="SSF49410">
    <property type="entry name" value="Alpha-macroglobulin receptor domain"/>
    <property type="match status" value="1"/>
</dbReference>
<evidence type="ECO:0000313" key="5">
    <source>
        <dbReference type="Proteomes" id="UP000261620"/>
    </source>
</evidence>
<evidence type="ECO:0000256" key="2">
    <source>
        <dbReference type="SAM" id="SignalP"/>
    </source>
</evidence>
<dbReference type="InterPro" id="IPR009048">
    <property type="entry name" value="A-macroglobulin_rcpt-bd"/>
</dbReference>
<dbReference type="Pfam" id="PF07678">
    <property type="entry name" value="TED_complement"/>
    <property type="match status" value="1"/>
</dbReference>
<dbReference type="InterPro" id="IPR041813">
    <property type="entry name" value="A2M_TED"/>
</dbReference>
<accession>A0A3Q3XMH3</accession>
<proteinExistence type="predicted"/>
<dbReference type="Gene3D" id="2.60.40.690">
    <property type="entry name" value="Alpha-macroglobulin, receptor-binding domain"/>
    <property type="match status" value="1"/>
</dbReference>
<protein>
    <recommendedName>
        <fullName evidence="3">Alpha-macroglobulin receptor-binding domain-containing protein</fullName>
    </recommendedName>
</protein>
<evidence type="ECO:0000313" key="4">
    <source>
        <dbReference type="Ensembl" id="ENSMMOP00000025441.1"/>
    </source>
</evidence>
<keyword evidence="1" id="KW-1015">Disulfide bond</keyword>
<dbReference type="InterPro" id="IPR050473">
    <property type="entry name" value="A2M/Complement_sys"/>
</dbReference>
<dbReference type="STRING" id="94237.ENSMMOP00000025441"/>
<dbReference type="CDD" id="cd02897">
    <property type="entry name" value="A2M_2"/>
    <property type="match status" value="1"/>
</dbReference>
<reference evidence="4" key="1">
    <citation type="submission" date="2025-08" db="UniProtKB">
        <authorList>
            <consortium name="Ensembl"/>
        </authorList>
    </citation>
    <scope>IDENTIFICATION</scope>
</reference>
<dbReference type="PANTHER" id="PTHR11412">
    <property type="entry name" value="MACROGLOBULIN / COMPLEMENT"/>
    <property type="match status" value="1"/>
</dbReference>
<feature type="chain" id="PRO_5018683477" description="Alpha-macroglobulin receptor-binding domain-containing protein" evidence="2">
    <location>
        <begin position="16"/>
        <end position="508"/>
    </location>
</feature>
<dbReference type="InterPro" id="IPR047565">
    <property type="entry name" value="Alpha-macroglob_thiol-ester_cl"/>
</dbReference>
<dbReference type="Gene3D" id="1.50.10.20">
    <property type="match status" value="1"/>
</dbReference>
<feature type="signal peptide" evidence="2">
    <location>
        <begin position="1"/>
        <end position="15"/>
    </location>
</feature>
<keyword evidence="2" id="KW-0732">Signal</keyword>
<evidence type="ECO:0000256" key="1">
    <source>
        <dbReference type="ARBA" id="ARBA00023157"/>
    </source>
</evidence>
<dbReference type="InterPro" id="IPR019742">
    <property type="entry name" value="MacrogloblnA2_CS"/>
</dbReference>
<keyword evidence="5" id="KW-1185">Reference proteome</keyword>
<dbReference type="PROSITE" id="PS00477">
    <property type="entry name" value="ALPHA_2_MACROGLOBULIN"/>
    <property type="match status" value="1"/>
</dbReference>
<evidence type="ECO:0000259" key="3">
    <source>
        <dbReference type="SMART" id="SM01361"/>
    </source>
</evidence>
<dbReference type="SUPFAM" id="SSF48239">
    <property type="entry name" value="Terpenoid cyclases/Protein prenyltransferases"/>
    <property type="match status" value="1"/>
</dbReference>
<dbReference type="GO" id="GO:0005615">
    <property type="term" value="C:extracellular space"/>
    <property type="evidence" value="ECO:0007669"/>
    <property type="project" value="InterPro"/>
</dbReference>
<dbReference type="SMART" id="SM01361">
    <property type="entry name" value="A2M_recep"/>
    <property type="match status" value="1"/>
</dbReference>
<dbReference type="AlphaFoldDB" id="A0A3Q3XMH3"/>
<dbReference type="InterPro" id="IPR036595">
    <property type="entry name" value="A-macroglobulin_rcpt-bd_sf"/>
</dbReference>
<name>A0A3Q3XMH3_MOLML</name>
<dbReference type="Ensembl" id="ENSMMOT00000025868.1">
    <property type="protein sequence ID" value="ENSMMOP00000025441.1"/>
    <property type="gene ID" value="ENSMMOG00000019310.1"/>
</dbReference>
<feature type="domain" description="Alpha-macroglobulin receptor-binding" evidence="3">
    <location>
        <begin position="392"/>
        <end position="481"/>
    </location>
</feature>
<organism evidence="4 5">
    <name type="scientific">Mola mola</name>
    <name type="common">Ocean sunfish</name>
    <name type="synonym">Tetraodon mola</name>
    <dbReference type="NCBI Taxonomy" id="94237"/>
    <lineage>
        <taxon>Eukaryota</taxon>
        <taxon>Metazoa</taxon>
        <taxon>Chordata</taxon>
        <taxon>Craniata</taxon>
        <taxon>Vertebrata</taxon>
        <taxon>Euteleostomi</taxon>
        <taxon>Actinopterygii</taxon>
        <taxon>Neopterygii</taxon>
        <taxon>Teleostei</taxon>
        <taxon>Neoteleostei</taxon>
        <taxon>Acanthomorphata</taxon>
        <taxon>Eupercaria</taxon>
        <taxon>Tetraodontiformes</taxon>
        <taxon>Molidae</taxon>
        <taxon>Mola</taxon>
    </lineage>
</organism>
<sequence length="508" mass="56127">MLTLLPMFVAGSARASVSVLGDLMGRAMKNLDRLLAMPYGCGEQNMVLFAPNIFILNYLKSTSQLTPEILDRATRFLESGEQTKSLNFLSSTKYSFEQLNRLTAFVMKSFGGARPYIFVDAKHIADARSWLSKHQRPDGCISSVGKLFHNGMKGGVGDDVSLTAYITAALLELDVSVTDPVVQRCLGCLKEGVPGQMDNLYTVALLSYTFTLSGDEEMRSKLITYLHTKSNTQALDSLEVEMTSYVLLALLSGPAMPEFGLDYSSGIVRWLTNQQNPYGGFSSTQDTVVALQALAKYGAATYSPEGSTTVTVKSLGGLNKEFTVDQSNRLLYQEERLSEVPGEYTVTAQGQSCVLAQVPSPWRHQQLFTLLSVCSSKLCFTRFQFMGRREETNMVIINIKLLRHACADVRALSVSPGSLTRHAACEQMGTRVFVLCFQLKKDEPKIYSVTVEEELPVRNLKPAVVKVYDYYQTSKSSAHFAYAKTTVESVCVCVCPPRAPFFHPNSKT</sequence>
<dbReference type="OMA" id="FIHEAIL"/>
<dbReference type="PANTHER" id="PTHR11412:SF160">
    <property type="entry name" value="ALPHA-2-MACROGLOBULIN-LIKE PROTEIN 1"/>
    <property type="match status" value="1"/>
</dbReference>
<dbReference type="InterPro" id="IPR008930">
    <property type="entry name" value="Terpenoid_cyclase/PrenylTrfase"/>
</dbReference>
<dbReference type="InterPro" id="IPR011626">
    <property type="entry name" value="Alpha-macroglobulin_TED"/>
</dbReference>
<reference evidence="4" key="2">
    <citation type="submission" date="2025-09" db="UniProtKB">
        <authorList>
            <consortium name="Ensembl"/>
        </authorList>
    </citation>
    <scope>IDENTIFICATION</scope>
</reference>
<dbReference type="Pfam" id="PF07677">
    <property type="entry name" value="A2M_recep"/>
    <property type="match status" value="1"/>
</dbReference>
<dbReference type="Proteomes" id="UP000261620">
    <property type="component" value="Unplaced"/>
</dbReference>
<dbReference type="SMART" id="SM01419">
    <property type="entry name" value="Thiol-ester_cl"/>
    <property type="match status" value="1"/>
</dbReference>